<gene>
    <name evidence="1" type="ORF">COZ84_01395</name>
</gene>
<name>A0A2M7ILU4_9BACT</name>
<sequence length="111" mass="12500">MKSPEMGGSSPEKESAGIIKEKLANLEQYMPGQEETIYEFARFLSTRANDTLVPQGFDLMAALALYDLQNGKDGYTDKPIQSKLVGYPPQIYTLLQMYVPQMKEVIFGKEK</sequence>
<dbReference type="Proteomes" id="UP000229931">
    <property type="component" value="Unassembled WGS sequence"/>
</dbReference>
<dbReference type="EMBL" id="PFHP01000026">
    <property type="protein sequence ID" value="PIW95829.1"/>
    <property type="molecule type" value="Genomic_DNA"/>
</dbReference>
<organism evidence="1 2">
    <name type="scientific">Candidatus Kuenenbacteria bacterium CG_4_8_14_3_um_filter_39_15</name>
    <dbReference type="NCBI Taxonomy" id="1974615"/>
    <lineage>
        <taxon>Bacteria</taxon>
        <taxon>Candidatus Kueneniibacteriota</taxon>
    </lineage>
</organism>
<protein>
    <submittedName>
        <fullName evidence="1">Uncharacterized protein</fullName>
    </submittedName>
</protein>
<dbReference type="AlphaFoldDB" id="A0A2M7ILU4"/>
<accession>A0A2M7ILU4</accession>
<reference evidence="2" key="1">
    <citation type="submission" date="2017-09" db="EMBL/GenBank/DDBJ databases">
        <title>Depth-based differentiation of microbial function through sediment-hosted aquifers and enrichment of novel symbionts in the deep terrestrial subsurface.</title>
        <authorList>
            <person name="Probst A.J."/>
            <person name="Ladd B."/>
            <person name="Jarett J.K."/>
            <person name="Geller-Mcgrath D.E."/>
            <person name="Sieber C.M.K."/>
            <person name="Emerson J.B."/>
            <person name="Anantharaman K."/>
            <person name="Thomas B.C."/>
            <person name="Malmstrom R."/>
            <person name="Stieglmeier M."/>
            <person name="Klingl A."/>
            <person name="Woyke T."/>
            <person name="Ryan C.M."/>
            <person name="Banfield J.F."/>
        </authorList>
    </citation>
    <scope>NUCLEOTIDE SEQUENCE [LARGE SCALE GENOMIC DNA]</scope>
</reference>
<proteinExistence type="predicted"/>
<comment type="caution">
    <text evidence="1">The sequence shown here is derived from an EMBL/GenBank/DDBJ whole genome shotgun (WGS) entry which is preliminary data.</text>
</comment>
<evidence type="ECO:0000313" key="2">
    <source>
        <dbReference type="Proteomes" id="UP000229931"/>
    </source>
</evidence>
<evidence type="ECO:0000313" key="1">
    <source>
        <dbReference type="EMBL" id="PIW95829.1"/>
    </source>
</evidence>